<dbReference type="Proteomes" id="UP000265816">
    <property type="component" value="Unassembled WGS sequence"/>
</dbReference>
<feature type="region of interest" description="Disordered" evidence="1">
    <location>
        <begin position="291"/>
        <end position="317"/>
    </location>
</feature>
<keyword evidence="4" id="KW-1185">Reference proteome</keyword>
<dbReference type="OrthoDB" id="2790201at2"/>
<proteinExistence type="predicted"/>
<dbReference type="EMBL" id="QWVT01000024">
    <property type="protein sequence ID" value="RID83889.1"/>
    <property type="molecule type" value="Genomic_DNA"/>
</dbReference>
<organism evidence="3 4">
    <name type="scientific">Mesobacillus zeae</name>
    <dbReference type="NCBI Taxonomy" id="1917180"/>
    <lineage>
        <taxon>Bacteria</taxon>
        <taxon>Bacillati</taxon>
        <taxon>Bacillota</taxon>
        <taxon>Bacilli</taxon>
        <taxon>Bacillales</taxon>
        <taxon>Bacillaceae</taxon>
        <taxon>Mesobacillus</taxon>
    </lineage>
</organism>
<comment type="caution">
    <text evidence="3">The sequence shown here is derived from an EMBL/GenBank/DDBJ whole genome shotgun (WGS) entry which is preliminary data.</text>
</comment>
<feature type="compositionally biased region" description="Basic residues" evidence="1">
    <location>
        <begin position="291"/>
        <end position="302"/>
    </location>
</feature>
<keyword evidence="2" id="KW-0472">Membrane</keyword>
<evidence type="ECO:0000313" key="4">
    <source>
        <dbReference type="Proteomes" id="UP000265816"/>
    </source>
</evidence>
<dbReference type="AlphaFoldDB" id="A0A398B1R8"/>
<feature type="transmembrane region" description="Helical" evidence="2">
    <location>
        <begin position="263"/>
        <end position="284"/>
    </location>
</feature>
<dbReference type="RefSeq" id="WP_119113664.1">
    <property type="nucleotide sequence ID" value="NZ_CBCSEO010000005.1"/>
</dbReference>
<keyword evidence="2" id="KW-1133">Transmembrane helix</keyword>
<sequence length="342" mass="38914">MMKKWVILVFVILFGTNFGIWEANAEGGFKAEKFEYKEMQIQIMPEFDYPENWPKDEPSLLVGYYGTVINKSGTDFNGTIELPLPMKDKDFSVYLVAEFPDANKPEVQRPYKLDRNKGVLTWDPGTAIKKDEEYRFVVEYYVNPFSMKGADKSFSFQYTPQAETEKLDVIIYNPLNAKDFNIEPKTQNISKSEYGQELYHYQYTNAEKGKPLKYTASYKKEGNESSLSIISKMNPPSDENHGETATKQVAKNNGERPLINTSGAIIIGVSIIIAGIFIFLGLTFGRKSAPRKSVQKKSVKNHGSREKKAAGNAASEKKKLRIQLLNGKIDQKTYEEKIKKLM</sequence>
<accession>A0A398B1R8</accession>
<name>A0A398B1R8_9BACI</name>
<reference evidence="3 4" key="1">
    <citation type="submission" date="2018-08" db="EMBL/GenBank/DDBJ databases">
        <title>Bacillus jemisoniae sp. nov., Bacillus chryseoplanitiae sp. nov., Bacillus resnikiae sp. nov., and Bacillus frankliniae sp. nov., isolated from Viking spacecraft and associated surfaces.</title>
        <authorList>
            <person name="Seuylemezian A."/>
            <person name="Vaishampayan P."/>
        </authorList>
    </citation>
    <scope>NUCLEOTIDE SEQUENCE [LARGE SCALE GENOMIC DNA]</scope>
    <source>
        <strain evidence="3 4">JJ-247</strain>
    </source>
</reference>
<evidence type="ECO:0000256" key="2">
    <source>
        <dbReference type="SAM" id="Phobius"/>
    </source>
</evidence>
<evidence type="ECO:0000256" key="1">
    <source>
        <dbReference type="SAM" id="MobiDB-lite"/>
    </source>
</evidence>
<gene>
    <name evidence="3" type="ORF">D1970_14925</name>
</gene>
<keyword evidence="2" id="KW-0812">Transmembrane</keyword>
<protein>
    <submittedName>
        <fullName evidence="3">Uncharacterized protein</fullName>
    </submittedName>
</protein>
<evidence type="ECO:0000313" key="3">
    <source>
        <dbReference type="EMBL" id="RID83889.1"/>
    </source>
</evidence>